<dbReference type="OrthoDB" id="70340at2759"/>
<dbReference type="EMBL" id="CAADRA010000010">
    <property type="protein sequence ID" value="VFT77483.1"/>
    <property type="molecule type" value="Genomic_DNA"/>
</dbReference>
<feature type="region of interest" description="Disordered" evidence="1">
    <location>
        <begin position="248"/>
        <end position="269"/>
    </location>
</feature>
<evidence type="ECO:0000256" key="1">
    <source>
        <dbReference type="SAM" id="MobiDB-lite"/>
    </source>
</evidence>
<dbReference type="InterPro" id="IPR013887">
    <property type="entry name" value="UPF0592"/>
</dbReference>
<dbReference type="PANTHER" id="PTHR35397">
    <property type="entry name" value="C2 DOMAIN-CONTAINING PROTEIN-RELATED"/>
    <property type="match status" value="1"/>
</dbReference>
<dbReference type="EMBL" id="VJMH01000010">
    <property type="protein sequence ID" value="KAF0720538.1"/>
    <property type="molecule type" value="Genomic_DNA"/>
</dbReference>
<evidence type="ECO:0000313" key="3">
    <source>
        <dbReference type="EMBL" id="VFT77483.1"/>
    </source>
</evidence>
<dbReference type="Pfam" id="PF08578">
    <property type="entry name" value="DUF1765"/>
    <property type="match status" value="1"/>
</dbReference>
<organism evidence="3 4">
    <name type="scientific">Aphanomyces stellatus</name>
    <dbReference type="NCBI Taxonomy" id="120398"/>
    <lineage>
        <taxon>Eukaryota</taxon>
        <taxon>Sar</taxon>
        <taxon>Stramenopiles</taxon>
        <taxon>Oomycota</taxon>
        <taxon>Saprolegniomycetes</taxon>
        <taxon>Saprolegniales</taxon>
        <taxon>Verrucalvaceae</taxon>
        <taxon>Aphanomyces</taxon>
    </lineage>
</organism>
<reference evidence="2" key="2">
    <citation type="submission" date="2019-06" db="EMBL/GenBank/DDBJ databases">
        <title>Genomics analysis of Aphanomyces spp. identifies a new class of oomycete effector associated with host adaptation.</title>
        <authorList>
            <person name="Gaulin E."/>
        </authorList>
    </citation>
    <scope>NUCLEOTIDE SEQUENCE</scope>
    <source>
        <strain evidence="2">CBS 578.67</strain>
    </source>
</reference>
<protein>
    <submittedName>
        <fullName evidence="3">Aste57867_257 protein</fullName>
    </submittedName>
</protein>
<feature type="compositionally biased region" description="Polar residues" evidence="1">
    <location>
        <begin position="248"/>
        <end position="259"/>
    </location>
</feature>
<proteinExistence type="predicted"/>
<sequence length="812" mass="90761">MSLMTSMWSQTMAQTARVEERAHHLFTPHMESDVRNIVKKNMAHQSRDVSGWDFDKKLSVLADLQDMIEAPVFKYADWGETVPSSAKSVPLLPLVLGQDVLLDLWAYIMEFCDVVPVRTGARGLFLRLAGCICRRLEFTNDVEFHGVPLKMDITVEQRYFGLLEASLQYCATKLSKSRILTQDHAYFASHIYTAAFYRFPSVAAPLLLDAVESYTTQLREAHARGGNVAAHPSGTAAAAAWLYMPDAGTTSSEENPANDNNDEVLASSSSAATADGLASSAKNNQTKTSLATRRAHVLEKFRAFKASQLDPLFTDESSSSSLPPIQASADASLELVFQNGMREASPEAEAAFIRACPQLYEEPTLLQATVVESALAPFLDRLKKPSRDSILFVVFVSTFLEDSTAWARALTPSHTPLLWHCIPGYFTFVRAFLHVFQKVCMRRKKKPDVWTKPMSPIATATAAADPWQAYWASNELEPVYDGLSDLLANGALLNVMVQVILEGTNLYDPNSVDYAFNILQTVFESAADLNGPNHSPLWPHGASTSPPPARGHLPLSFDVEYYLHALRKALTSTHFQILLKVLAFLYATAGASHCPYLLESKRRQKLLSGVVLHEHFFVLFLHWNEEVRRMFGHLLVYKLFLSSRLDLPLVSDRVLLATSPFFRPYNAPQPHVFQHLATYFAPPKKQAPLLLDHATALERLIMWDTTAVLKQPNLKQKQERLFRDSLSDDELMLDLSMTSKLDAVLKMVADQIQSHDGCAYYPRGLQVYAPKAISQYIALLWGYYQTAFDDPTTPLVAPVLEFNVHNFFGSSE</sequence>
<evidence type="ECO:0000313" key="4">
    <source>
        <dbReference type="Proteomes" id="UP000332933"/>
    </source>
</evidence>
<gene>
    <name evidence="3" type="primary">Aste57867_257</name>
    <name evidence="2" type="ORF">As57867_000257</name>
    <name evidence="3" type="ORF">ASTE57867_257</name>
</gene>
<dbReference type="AlphaFoldDB" id="A0A485K579"/>
<name>A0A485K579_9STRA</name>
<keyword evidence="4" id="KW-1185">Reference proteome</keyword>
<evidence type="ECO:0000313" key="2">
    <source>
        <dbReference type="EMBL" id="KAF0720538.1"/>
    </source>
</evidence>
<accession>A0A485K579</accession>
<reference evidence="3 4" key="1">
    <citation type="submission" date="2019-03" db="EMBL/GenBank/DDBJ databases">
        <authorList>
            <person name="Gaulin E."/>
            <person name="Dumas B."/>
        </authorList>
    </citation>
    <scope>NUCLEOTIDE SEQUENCE [LARGE SCALE GENOMIC DNA]</scope>
    <source>
        <strain evidence="3">CBS 568.67</strain>
    </source>
</reference>
<dbReference type="Proteomes" id="UP000332933">
    <property type="component" value="Unassembled WGS sequence"/>
</dbReference>